<reference evidence="1" key="1">
    <citation type="journal article" date="2015" name="Nature">
        <title>Complex archaea that bridge the gap between prokaryotes and eukaryotes.</title>
        <authorList>
            <person name="Spang A."/>
            <person name="Saw J.H."/>
            <person name="Jorgensen S.L."/>
            <person name="Zaremba-Niedzwiedzka K."/>
            <person name="Martijn J."/>
            <person name="Lind A.E."/>
            <person name="van Eijk R."/>
            <person name="Schleper C."/>
            <person name="Guy L."/>
            <person name="Ettema T.J."/>
        </authorList>
    </citation>
    <scope>NUCLEOTIDE SEQUENCE</scope>
</reference>
<protein>
    <submittedName>
        <fullName evidence="1">Uncharacterized protein</fullName>
    </submittedName>
</protein>
<comment type="caution">
    <text evidence="1">The sequence shown here is derived from an EMBL/GenBank/DDBJ whole genome shotgun (WGS) entry which is preliminary data.</text>
</comment>
<sequence>MSTDRRLRLESEANLLEFLLTEPLCEKCKAIVQTQYQATCDQIAEDEKDLKLSFEGEHDD</sequence>
<dbReference type="AlphaFoldDB" id="A0A0F9IQ42"/>
<accession>A0A0F9IQ42</accession>
<dbReference type="EMBL" id="LAZR01011868">
    <property type="protein sequence ID" value="KKM56460.1"/>
    <property type="molecule type" value="Genomic_DNA"/>
</dbReference>
<name>A0A0F9IQ42_9ZZZZ</name>
<evidence type="ECO:0000313" key="1">
    <source>
        <dbReference type="EMBL" id="KKM56460.1"/>
    </source>
</evidence>
<organism evidence="1">
    <name type="scientific">marine sediment metagenome</name>
    <dbReference type="NCBI Taxonomy" id="412755"/>
    <lineage>
        <taxon>unclassified sequences</taxon>
        <taxon>metagenomes</taxon>
        <taxon>ecological metagenomes</taxon>
    </lineage>
</organism>
<gene>
    <name evidence="1" type="ORF">LCGC14_1551650</name>
</gene>
<proteinExistence type="predicted"/>